<dbReference type="RefSeq" id="WP_106394029.1">
    <property type="nucleotide sequence ID" value="NZ_PVNK01000207.1"/>
</dbReference>
<keyword evidence="8" id="KW-0139">CF(1)</keyword>
<reference evidence="11 12" key="1">
    <citation type="submission" date="2018-03" db="EMBL/GenBank/DDBJ databases">
        <title>Draft Genome Sequences of the Obligatory Marine Myxobacteria Enhygromyxa salina SWB005.</title>
        <authorList>
            <person name="Poehlein A."/>
            <person name="Moghaddam J.A."/>
            <person name="Harms H."/>
            <person name="Alanjari M."/>
            <person name="Koenig G.M."/>
            <person name="Daniel R."/>
            <person name="Schaeberle T.F."/>
        </authorList>
    </citation>
    <scope>NUCLEOTIDE SEQUENCE [LARGE SCALE GENOMIC DNA]</scope>
    <source>
        <strain evidence="11 12">SWB005</strain>
    </source>
</reference>
<comment type="similarity">
    <text evidence="3">Belongs to the ATPase gamma chain family.</text>
</comment>
<dbReference type="Gene3D" id="1.10.287.80">
    <property type="entry name" value="ATP synthase, gamma subunit, helix hairpin domain"/>
    <property type="match status" value="1"/>
</dbReference>
<dbReference type="AlphaFoldDB" id="A0A2S9XI91"/>
<evidence type="ECO:0000256" key="5">
    <source>
        <dbReference type="ARBA" id="ARBA00022781"/>
    </source>
</evidence>
<evidence type="ECO:0000256" key="9">
    <source>
        <dbReference type="ARBA" id="ARBA00023310"/>
    </source>
</evidence>
<comment type="caution">
    <text evidence="11">The sequence shown here is derived from an EMBL/GenBank/DDBJ whole genome shotgun (WGS) entry which is preliminary data.</text>
</comment>
<dbReference type="OrthoDB" id="9955086at2"/>
<keyword evidence="6" id="KW-0406">Ion transport</keyword>
<evidence type="ECO:0000256" key="10">
    <source>
        <dbReference type="SAM" id="Coils"/>
    </source>
</evidence>
<gene>
    <name evidence="11" type="ORF">ENSA5_47750</name>
</gene>
<feature type="coiled-coil region" evidence="10">
    <location>
        <begin position="240"/>
        <end position="267"/>
    </location>
</feature>
<keyword evidence="5" id="KW-0375">Hydrogen ion transport</keyword>
<keyword evidence="9" id="KW-0066">ATP synthesis</keyword>
<dbReference type="GO" id="GO:0045259">
    <property type="term" value="C:proton-transporting ATP synthase complex"/>
    <property type="evidence" value="ECO:0007669"/>
    <property type="project" value="UniProtKB-KW"/>
</dbReference>
<keyword evidence="12" id="KW-1185">Reference proteome</keyword>
<proteinExistence type="inferred from homology"/>
<name>A0A2S9XI91_9BACT</name>
<dbReference type="GO" id="GO:0046933">
    <property type="term" value="F:proton-transporting ATP synthase activity, rotational mechanism"/>
    <property type="evidence" value="ECO:0007669"/>
    <property type="project" value="InterPro"/>
</dbReference>
<evidence type="ECO:0000256" key="1">
    <source>
        <dbReference type="ARBA" id="ARBA00003456"/>
    </source>
</evidence>
<dbReference type="InterPro" id="IPR000131">
    <property type="entry name" value="ATP_synth_F1_gsu"/>
</dbReference>
<keyword evidence="4" id="KW-0813">Transport</keyword>
<organism evidence="11 12">
    <name type="scientific">Enhygromyxa salina</name>
    <dbReference type="NCBI Taxonomy" id="215803"/>
    <lineage>
        <taxon>Bacteria</taxon>
        <taxon>Pseudomonadati</taxon>
        <taxon>Myxococcota</taxon>
        <taxon>Polyangia</taxon>
        <taxon>Nannocystales</taxon>
        <taxon>Nannocystaceae</taxon>
        <taxon>Enhygromyxa</taxon>
    </lineage>
</organism>
<evidence type="ECO:0000256" key="2">
    <source>
        <dbReference type="ARBA" id="ARBA00004170"/>
    </source>
</evidence>
<evidence type="ECO:0000256" key="7">
    <source>
        <dbReference type="ARBA" id="ARBA00023136"/>
    </source>
</evidence>
<comment type="function">
    <text evidence="1">Produces ATP from ADP in the presence of a proton gradient across the membrane. The gamma chain is believed to be important in regulating ATPase activity and the flow of protons through the CF(0) complex.</text>
</comment>
<accession>A0A2S9XI91</accession>
<evidence type="ECO:0000313" key="11">
    <source>
        <dbReference type="EMBL" id="PRP92594.1"/>
    </source>
</evidence>
<dbReference type="EMBL" id="PVNK01000207">
    <property type="protein sequence ID" value="PRP92594.1"/>
    <property type="molecule type" value="Genomic_DNA"/>
</dbReference>
<evidence type="ECO:0000256" key="8">
    <source>
        <dbReference type="ARBA" id="ARBA00023196"/>
    </source>
</evidence>
<dbReference type="Proteomes" id="UP000237968">
    <property type="component" value="Unassembled WGS sequence"/>
</dbReference>
<evidence type="ECO:0000256" key="3">
    <source>
        <dbReference type="ARBA" id="ARBA00007681"/>
    </source>
</evidence>
<comment type="subcellular location">
    <subcellularLocation>
        <location evidence="2">Membrane</location>
        <topology evidence="2">Peripheral membrane protein</topology>
    </subcellularLocation>
</comment>
<keyword evidence="10" id="KW-0175">Coiled coil</keyword>
<dbReference type="Pfam" id="PF00231">
    <property type="entry name" value="ATP-synt"/>
    <property type="match status" value="1"/>
</dbReference>
<protein>
    <submittedName>
        <fullName evidence="11">F0F1 ATP synthase subunit gamma</fullName>
    </submittedName>
</protein>
<keyword evidence="7" id="KW-0472">Membrane</keyword>
<sequence length="279" mass="30727">MTKLRALESPLRAWRSFRDIARATQTLAAVQAMQWAERSARADAHLSWCEAVAAAHRLPPSPGPRPRVVLVLGTELGLCGSLNRELAACCERAGLDRAPTVLSVVVGSRLALLEPLAGARPIHREAPSSLPAARRLGAEIEDLINLLPDALAVELSIVLATAVDEDAHPRVELRTSARPDLELEPSDRSWLDRPRRELSVPASFAGQAQLLARNARLVAALCRAITSENEARWRTMSRAHESAQRRIGEQERRLRRLRQELITQEMLEARQGSGTSRQG</sequence>
<dbReference type="SUPFAM" id="SSF52943">
    <property type="entry name" value="ATP synthase (F1-ATPase), gamma subunit"/>
    <property type="match status" value="2"/>
</dbReference>
<evidence type="ECO:0000313" key="12">
    <source>
        <dbReference type="Proteomes" id="UP000237968"/>
    </source>
</evidence>
<evidence type="ECO:0000256" key="4">
    <source>
        <dbReference type="ARBA" id="ARBA00022448"/>
    </source>
</evidence>
<dbReference type="Gene3D" id="3.40.1380.10">
    <property type="match status" value="1"/>
</dbReference>
<evidence type="ECO:0000256" key="6">
    <source>
        <dbReference type="ARBA" id="ARBA00023065"/>
    </source>
</evidence>
<dbReference type="InterPro" id="IPR035968">
    <property type="entry name" value="ATP_synth_F1_ATPase_gsu"/>
</dbReference>